<dbReference type="STRING" id="1385519.N801_10605"/>
<dbReference type="EMBL" id="AVPL01000028">
    <property type="protein sequence ID" value="KGN40903.1"/>
    <property type="molecule type" value="Genomic_DNA"/>
</dbReference>
<organism evidence="2 3">
    <name type="scientific">Knoellia aerolata DSM 18566</name>
    <dbReference type="NCBI Taxonomy" id="1385519"/>
    <lineage>
        <taxon>Bacteria</taxon>
        <taxon>Bacillati</taxon>
        <taxon>Actinomycetota</taxon>
        <taxon>Actinomycetes</taxon>
        <taxon>Micrococcales</taxon>
        <taxon>Intrasporangiaceae</taxon>
        <taxon>Knoellia</taxon>
    </lineage>
</organism>
<evidence type="ECO:0000313" key="2">
    <source>
        <dbReference type="EMBL" id="KGN40903.1"/>
    </source>
</evidence>
<name>A0A0A0JUS6_9MICO</name>
<keyword evidence="1" id="KW-1133">Transmembrane helix</keyword>
<keyword evidence="3" id="KW-1185">Reference proteome</keyword>
<feature type="transmembrane region" description="Helical" evidence="1">
    <location>
        <begin position="12"/>
        <end position="29"/>
    </location>
</feature>
<dbReference type="AlphaFoldDB" id="A0A0A0JUS6"/>
<reference evidence="2 3" key="1">
    <citation type="submission" date="2013-08" db="EMBL/GenBank/DDBJ databases">
        <title>The genome sequence of Knoellia aerolata.</title>
        <authorList>
            <person name="Zhu W."/>
            <person name="Wang G."/>
        </authorList>
    </citation>
    <scope>NUCLEOTIDE SEQUENCE [LARGE SCALE GENOMIC DNA]</scope>
    <source>
        <strain evidence="2 3">DSM 18566</strain>
    </source>
</reference>
<keyword evidence="1" id="KW-0812">Transmembrane</keyword>
<protein>
    <recommendedName>
        <fullName evidence="4">Acyltransferase 3 domain-containing protein</fullName>
    </recommendedName>
</protein>
<proteinExistence type="predicted"/>
<sequence>MGRKLGDATLGVFALHLTVLYVVLELPWIGGTAVSPTGAEMLARVLVVFVATYAVVLVLRRVPVVRALL</sequence>
<keyword evidence="1" id="KW-0472">Membrane</keyword>
<dbReference type="RefSeq" id="WP_035937747.1">
    <property type="nucleotide sequence ID" value="NZ_AVPL01000028.1"/>
</dbReference>
<evidence type="ECO:0008006" key="4">
    <source>
        <dbReference type="Google" id="ProtNLM"/>
    </source>
</evidence>
<evidence type="ECO:0000313" key="3">
    <source>
        <dbReference type="Proteomes" id="UP000030013"/>
    </source>
</evidence>
<evidence type="ECO:0000256" key="1">
    <source>
        <dbReference type="SAM" id="Phobius"/>
    </source>
</evidence>
<feature type="transmembrane region" description="Helical" evidence="1">
    <location>
        <begin position="41"/>
        <end position="59"/>
    </location>
</feature>
<comment type="caution">
    <text evidence="2">The sequence shown here is derived from an EMBL/GenBank/DDBJ whole genome shotgun (WGS) entry which is preliminary data.</text>
</comment>
<gene>
    <name evidence="2" type="ORF">N801_10605</name>
</gene>
<accession>A0A0A0JUS6</accession>
<dbReference type="Proteomes" id="UP000030013">
    <property type="component" value="Unassembled WGS sequence"/>
</dbReference>